<dbReference type="Gene3D" id="3.10.28.10">
    <property type="entry name" value="Homing endonucleases"/>
    <property type="match status" value="1"/>
</dbReference>
<evidence type="ECO:0000259" key="7">
    <source>
        <dbReference type="Pfam" id="PF14527"/>
    </source>
</evidence>
<evidence type="ECO:0000313" key="9">
    <source>
        <dbReference type="Proteomes" id="UP000253975"/>
    </source>
</evidence>
<dbReference type="Pfam" id="PF10298">
    <property type="entry name" value="WhiA_N"/>
    <property type="match status" value="1"/>
</dbReference>
<comment type="caution">
    <text evidence="8">The sequence shown here is derived from an EMBL/GenBank/DDBJ whole genome shotgun (WGS) entry which is preliminary data.</text>
</comment>
<dbReference type="Pfam" id="PF02650">
    <property type="entry name" value="HTH_WhiA"/>
    <property type="match status" value="1"/>
</dbReference>
<feature type="domain" description="WhiA LAGLIDADG-like" evidence="7">
    <location>
        <begin position="127"/>
        <end position="218"/>
    </location>
</feature>
<reference evidence="8 9" key="1">
    <citation type="journal article" date="2018" name="Elife">
        <title>Discovery and characterization of a prevalent human gut bacterial enzyme sufficient for the inactivation of a family of plant toxins.</title>
        <authorList>
            <person name="Koppel N."/>
            <person name="Bisanz J.E."/>
            <person name="Pandelia M.E."/>
            <person name="Turnbaugh P.J."/>
            <person name="Balskus E.P."/>
        </authorList>
    </citation>
    <scope>NUCLEOTIDE SEQUENCE [LARGE SCALE GENOMIC DNA]</scope>
    <source>
        <strain evidence="8 9">OB21 GAM31</strain>
    </source>
</reference>
<comment type="similarity">
    <text evidence="4">Belongs to the WhiA family.</text>
</comment>
<evidence type="ECO:0000259" key="5">
    <source>
        <dbReference type="Pfam" id="PF02650"/>
    </source>
</evidence>
<evidence type="ECO:0000256" key="1">
    <source>
        <dbReference type="ARBA" id="ARBA00022618"/>
    </source>
</evidence>
<evidence type="ECO:0000313" key="8">
    <source>
        <dbReference type="EMBL" id="RDB58744.1"/>
    </source>
</evidence>
<feature type="domain" description="Sporulation transcription regulator WhiA N-terminal" evidence="6">
    <location>
        <begin position="20"/>
        <end position="106"/>
    </location>
</feature>
<feature type="domain" description="Sporulation regulator WhiA C-terminal" evidence="5">
    <location>
        <begin position="221"/>
        <end position="304"/>
    </location>
</feature>
<dbReference type="PANTHER" id="PTHR37307:SF1">
    <property type="entry name" value="CELL DIVISION PROTEIN WHIA-RELATED"/>
    <property type="match status" value="1"/>
</dbReference>
<dbReference type="InterPro" id="IPR039518">
    <property type="entry name" value="WhiA_LAGLIDADG_dom"/>
</dbReference>
<dbReference type="InterPro" id="IPR023054">
    <property type="entry name" value="Sporulation_regulator_WhiA_C"/>
</dbReference>
<keyword evidence="3 4" id="KW-0131">Cell cycle</keyword>
<accession>A0A369LHT0</accession>
<dbReference type="GO" id="GO:0043937">
    <property type="term" value="P:regulation of sporulation"/>
    <property type="evidence" value="ECO:0007669"/>
    <property type="project" value="InterPro"/>
</dbReference>
<keyword evidence="2 4" id="KW-0238">DNA-binding</keyword>
<dbReference type="Pfam" id="PF14527">
    <property type="entry name" value="LAGLIDADG_WhiA"/>
    <property type="match status" value="1"/>
</dbReference>
<dbReference type="InterPro" id="IPR018478">
    <property type="entry name" value="Sporu_reg_WhiA_N_dom"/>
</dbReference>
<comment type="function">
    <text evidence="4">Involved in cell division and chromosome segregation.</text>
</comment>
<evidence type="ECO:0000256" key="4">
    <source>
        <dbReference type="HAMAP-Rule" id="MF_01420"/>
    </source>
</evidence>
<evidence type="ECO:0000259" key="6">
    <source>
        <dbReference type="Pfam" id="PF10298"/>
    </source>
</evidence>
<gene>
    <name evidence="4 8" type="primary">whiA</name>
    <name evidence="8" type="ORF">C1881_05575</name>
</gene>
<dbReference type="InterPro" id="IPR003802">
    <property type="entry name" value="Sporulation_regulator_WhiA"/>
</dbReference>
<proteinExistence type="inferred from homology"/>
<dbReference type="SUPFAM" id="SSF55608">
    <property type="entry name" value="Homing endonucleases"/>
    <property type="match status" value="1"/>
</dbReference>
<organism evidence="8 9">
    <name type="scientific">Slackia isoflavoniconvertens</name>
    <dbReference type="NCBI Taxonomy" id="572010"/>
    <lineage>
        <taxon>Bacteria</taxon>
        <taxon>Bacillati</taxon>
        <taxon>Actinomycetota</taxon>
        <taxon>Coriobacteriia</taxon>
        <taxon>Eggerthellales</taxon>
        <taxon>Eggerthellaceae</taxon>
        <taxon>Slackia</taxon>
    </lineage>
</organism>
<dbReference type="AlphaFoldDB" id="A0A369LHT0"/>
<dbReference type="PANTHER" id="PTHR37307">
    <property type="entry name" value="CELL DIVISION PROTEIN WHIA-RELATED"/>
    <property type="match status" value="1"/>
</dbReference>
<dbReference type="GO" id="GO:0051301">
    <property type="term" value="P:cell division"/>
    <property type="evidence" value="ECO:0007669"/>
    <property type="project" value="UniProtKB-UniRule"/>
</dbReference>
<dbReference type="GO" id="GO:0003677">
    <property type="term" value="F:DNA binding"/>
    <property type="evidence" value="ECO:0007669"/>
    <property type="project" value="UniProtKB-UniRule"/>
</dbReference>
<protein>
    <recommendedName>
        <fullName evidence="4">Probable cell division protein WhiA</fullName>
    </recommendedName>
</protein>
<evidence type="ECO:0000256" key="2">
    <source>
        <dbReference type="ARBA" id="ARBA00023125"/>
    </source>
</evidence>
<keyword evidence="1 4" id="KW-0132">Cell division</keyword>
<evidence type="ECO:0000256" key="3">
    <source>
        <dbReference type="ARBA" id="ARBA00023306"/>
    </source>
</evidence>
<dbReference type="NCBIfam" id="TIGR00647">
    <property type="entry name" value="DNA_bind_WhiA"/>
    <property type="match status" value="1"/>
</dbReference>
<dbReference type="EMBL" id="PPTO01000007">
    <property type="protein sequence ID" value="RDB58744.1"/>
    <property type="molecule type" value="Genomic_DNA"/>
</dbReference>
<name>A0A369LHT0_9ACTN</name>
<dbReference type="Proteomes" id="UP000253975">
    <property type="component" value="Unassembled WGS sequence"/>
</dbReference>
<sequence length="307" mass="33953">MSFTADVKDELTRVIPTCSHCDKATLAAIARIEGTLLFSGPGRYKLEIATEISSVARLVIRSLHTLYKLKTELTVRRSVLHKTPNYLITVPSQPNLEPALHDLGILAKTGIEMGILPHLVEKTCCAAAYLRGAFLGSGFIAEPRGDFHFEITVESEELANGLVQLMADRDINARVLHRRNSYIVYLKSGEAISEFLAFVGAHQCALAMENERVRKSVRNEINRKVNAEVANQAKSAEAAIDQIVSIRKLAESGKMAELSPGLQEFVKLRLQNPDASLKELGQRANPPLSKSAVYHRVRRLEEMAKSL</sequence>
<dbReference type="RefSeq" id="WP_114615543.1">
    <property type="nucleotide sequence ID" value="NZ_DBFORL010000029.1"/>
</dbReference>
<dbReference type="HAMAP" id="MF_01420">
    <property type="entry name" value="HTH_type_WhiA"/>
    <property type="match status" value="1"/>
</dbReference>
<dbReference type="InterPro" id="IPR027434">
    <property type="entry name" value="Homing_endonucl"/>
</dbReference>